<proteinExistence type="predicted"/>
<evidence type="ECO:0000313" key="4">
    <source>
        <dbReference type="EMBL" id="KDC53671.1"/>
    </source>
</evidence>
<dbReference type="Gene3D" id="3.40.50.2300">
    <property type="match status" value="1"/>
</dbReference>
<dbReference type="Pfam" id="PF00072">
    <property type="entry name" value="Response_reg"/>
    <property type="match status" value="1"/>
</dbReference>
<sequence length="344" mass="38803">MNTQSHILKIIQGVIGKYCETQERYMSITLINELQCSYVCLHAPYEHVLAQCEKFIIPALKSVNDNFVLKVRANTLGVNVCYWIDDANQENTFDVHGLLVTKQPIDLALKLNQNVGVLTDCETLFKSCSIMSAHTHELYAFNFRLYENTCNEFLQLEDLRHLNSHSLMRKLDTNFLKNSIKLYAIGKVDELNKDIELSDNVLGWPFFDTDLVAIRTSLFAQKRLSVLVADDSLPSQVATKVMLEMLGCSVTCADNGASALTLALNNQFDLLLLDEFMPEIFGSDVAQQLVSKSTLNTDTPKAILSGLTDDVQIAKLFKKGITHYLQKPVTKADLEKFIKPWQLN</sequence>
<dbReference type="InterPro" id="IPR001789">
    <property type="entry name" value="Sig_transdc_resp-reg_receiver"/>
</dbReference>
<feature type="domain" description="Response regulatory" evidence="3">
    <location>
        <begin position="225"/>
        <end position="342"/>
    </location>
</feature>
<dbReference type="InterPro" id="IPR011006">
    <property type="entry name" value="CheY-like_superfamily"/>
</dbReference>
<dbReference type="Proteomes" id="UP000027154">
    <property type="component" value="Unassembled WGS sequence"/>
</dbReference>
<dbReference type="AlphaFoldDB" id="A0ABD3YEJ0"/>
<comment type="caution">
    <text evidence="4">The sequence shown here is derived from an EMBL/GenBank/DDBJ whole genome shotgun (WGS) entry which is preliminary data.</text>
</comment>
<evidence type="ECO:0000256" key="1">
    <source>
        <dbReference type="ARBA" id="ARBA00022553"/>
    </source>
</evidence>
<keyword evidence="4" id="KW-0808">Transferase</keyword>
<protein>
    <submittedName>
        <fullName evidence="4">Histidine kinase</fullName>
    </submittedName>
</protein>
<dbReference type="PANTHER" id="PTHR44591:SF3">
    <property type="entry name" value="RESPONSE REGULATORY DOMAIN-CONTAINING PROTEIN"/>
    <property type="match status" value="1"/>
</dbReference>
<organism evidence="4 5">
    <name type="scientific">Pseudoalteromonas fuliginea</name>
    <dbReference type="NCBI Taxonomy" id="1872678"/>
    <lineage>
        <taxon>Bacteria</taxon>
        <taxon>Pseudomonadati</taxon>
        <taxon>Pseudomonadota</taxon>
        <taxon>Gammaproteobacteria</taxon>
        <taxon>Alteromonadales</taxon>
        <taxon>Pseudoalteromonadaceae</taxon>
        <taxon>Pseudoalteromonas</taxon>
    </lineage>
</organism>
<dbReference type="SUPFAM" id="SSF52172">
    <property type="entry name" value="CheY-like"/>
    <property type="match status" value="1"/>
</dbReference>
<dbReference type="PANTHER" id="PTHR44591">
    <property type="entry name" value="STRESS RESPONSE REGULATOR PROTEIN 1"/>
    <property type="match status" value="1"/>
</dbReference>
<name>A0ABD3YEJ0_9GAMM</name>
<dbReference type="PROSITE" id="PS50110">
    <property type="entry name" value="RESPONSE_REGULATORY"/>
    <property type="match status" value="1"/>
</dbReference>
<dbReference type="GO" id="GO:0016301">
    <property type="term" value="F:kinase activity"/>
    <property type="evidence" value="ECO:0007669"/>
    <property type="project" value="UniProtKB-KW"/>
</dbReference>
<keyword evidence="1 2" id="KW-0597">Phosphoprotein</keyword>
<evidence type="ECO:0000256" key="2">
    <source>
        <dbReference type="PROSITE-ProRule" id="PRU00169"/>
    </source>
</evidence>
<keyword evidence="4" id="KW-0418">Kinase</keyword>
<dbReference type="SMART" id="SM00448">
    <property type="entry name" value="REC"/>
    <property type="match status" value="1"/>
</dbReference>
<dbReference type="EMBL" id="JJNZ01000001">
    <property type="protein sequence ID" value="KDC53671.1"/>
    <property type="molecule type" value="Genomic_DNA"/>
</dbReference>
<feature type="modified residue" description="4-aspartylphosphate" evidence="2">
    <location>
        <position position="274"/>
    </location>
</feature>
<evidence type="ECO:0000259" key="3">
    <source>
        <dbReference type="PROSITE" id="PS50110"/>
    </source>
</evidence>
<gene>
    <name evidence="4" type="ORF">DC53_00270</name>
</gene>
<reference evidence="4 5" key="1">
    <citation type="submission" date="2014-04" db="EMBL/GenBank/DDBJ databases">
        <title>Pseudoalteromonas galatheae sp. nov., isolated from a deep-sea polychaete near Canal Concepcion, Chile.</title>
        <authorList>
            <person name="Machado H.R."/>
            <person name="Gram L."/>
            <person name="Vynne N.G."/>
        </authorList>
    </citation>
    <scope>NUCLEOTIDE SEQUENCE [LARGE SCALE GENOMIC DNA]</scope>
    <source>
        <strain evidence="4 5">KMM216</strain>
    </source>
</reference>
<accession>A0ABD3YEJ0</accession>
<evidence type="ECO:0000313" key="5">
    <source>
        <dbReference type="Proteomes" id="UP000027154"/>
    </source>
</evidence>
<dbReference type="CDD" id="cd00156">
    <property type="entry name" value="REC"/>
    <property type="match status" value="1"/>
</dbReference>
<dbReference type="InterPro" id="IPR050595">
    <property type="entry name" value="Bact_response_regulator"/>
</dbReference>
<dbReference type="RefSeq" id="WP_033028259.1">
    <property type="nucleotide sequence ID" value="NZ_JJNZ01000001.1"/>
</dbReference>